<accession>A0AAW4QEP4</accession>
<feature type="non-terminal residue" evidence="1">
    <location>
        <position position="1"/>
    </location>
</feature>
<sequence>ETYDSRRLHYLKAYDSELASSWHDPYEGGKLGAPVSVISRCLTIVADAQASEGALDIGKALEHVKTAADLLEGKSR</sequence>
<proteinExistence type="predicted"/>
<name>A0AAW4QEP4_RALPI</name>
<dbReference type="Proteomes" id="UP001199322">
    <property type="component" value="Unassembled WGS sequence"/>
</dbReference>
<comment type="caution">
    <text evidence="1">The sequence shown here is derived from an EMBL/GenBank/DDBJ whole genome shotgun (WGS) entry which is preliminary data.</text>
</comment>
<gene>
    <name evidence="1" type="ORF">DEE74_27490</name>
</gene>
<evidence type="ECO:0000313" key="2">
    <source>
        <dbReference type="Proteomes" id="UP001199322"/>
    </source>
</evidence>
<protein>
    <submittedName>
        <fullName evidence="1">Uncharacterized protein</fullName>
    </submittedName>
</protein>
<reference evidence="1" key="1">
    <citation type="submission" date="2018-06" db="EMBL/GenBank/DDBJ databases">
        <authorList>
            <person name="O'Rourke A."/>
        </authorList>
    </citation>
    <scope>NUCLEOTIDE SEQUENCE</scope>
    <source>
        <strain evidence="1">132550021-3</strain>
    </source>
</reference>
<dbReference type="AlphaFoldDB" id="A0AAW4QEP4"/>
<dbReference type="EMBL" id="QGBI01000054">
    <property type="protein sequence ID" value="MBX3893604.1"/>
    <property type="molecule type" value="Genomic_DNA"/>
</dbReference>
<evidence type="ECO:0000313" key="1">
    <source>
        <dbReference type="EMBL" id="MBX3893604.1"/>
    </source>
</evidence>
<organism evidence="1 2">
    <name type="scientific">Ralstonia pickettii</name>
    <name type="common">Burkholderia pickettii</name>
    <dbReference type="NCBI Taxonomy" id="329"/>
    <lineage>
        <taxon>Bacteria</taxon>
        <taxon>Pseudomonadati</taxon>
        <taxon>Pseudomonadota</taxon>
        <taxon>Betaproteobacteria</taxon>
        <taxon>Burkholderiales</taxon>
        <taxon>Burkholderiaceae</taxon>
        <taxon>Ralstonia</taxon>
    </lineage>
</organism>